<evidence type="ECO:0000313" key="3">
    <source>
        <dbReference type="Proteomes" id="UP000053240"/>
    </source>
</evidence>
<dbReference type="InterPro" id="IPR021419">
    <property type="entry name" value="Mediator_Med25_VWA"/>
</dbReference>
<gene>
    <name evidence="2" type="ORF">RR48_11275</name>
</gene>
<dbReference type="Pfam" id="PF11265">
    <property type="entry name" value="Med25_VWA"/>
    <property type="match status" value="1"/>
</dbReference>
<accession>A0A194QQU4</accession>
<keyword evidence="3" id="KW-1185">Reference proteome</keyword>
<name>A0A194QQU4_PAPMA</name>
<dbReference type="EMBL" id="KQ461181">
    <property type="protein sequence ID" value="KPJ07719.1"/>
    <property type="molecule type" value="Genomic_DNA"/>
</dbReference>
<dbReference type="InParanoid" id="A0A194QQU4"/>
<protein>
    <submittedName>
        <fullName evidence="2">Mediator of RNA polymerase II transcription subunit 25</fullName>
    </submittedName>
</protein>
<organism evidence="2 3">
    <name type="scientific">Papilio machaon</name>
    <name type="common">Old World swallowtail butterfly</name>
    <dbReference type="NCBI Taxonomy" id="76193"/>
    <lineage>
        <taxon>Eukaryota</taxon>
        <taxon>Metazoa</taxon>
        <taxon>Ecdysozoa</taxon>
        <taxon>Arthropoda</taxon>
        <taxon>Hexapoda</taxon>
        <taxon>Insecta</taxon>
        <taxon>Pterygota</taxon>
        <taxon>Neoptera</taxon>
        <taxon>Endopterygota</taxon>
        <taxon>Lepidoptera</taxon>
        <taxon>Glossata</taxon>
        <taxon>Ditrysia</taxon>
        <taxon>Papilionoidea</taxon>
        <taxon>Papilionidae</taxon>
        <taxon>Papilioninae</taxon>
        <taxon>Papilio</taxon>
    </lineage>
</organism>
<sequence length="94" mass="9938">MVVNAPESPIQAEIIFVIEATSANSAYITELRTNYIVPTLEYFHGGALEEGGGCGSVYGIVAYKAADCHPGLPVATYGPFSCPKSVVETVDKIQ</sequence>
<dbReference type="Proteomes" id="UP000053240">
    <property type="component" value="Unassembled WGS sequence"/>
</dbReference>
<feature type="domain" description="Mediator of RNA polymerase II transcription subunit 25 von Willebrand factor type A" evidence="1">
    <location>
        <begin position="10"/>
        <end position="94"/>
    </location>
</feature>
<proteinExistence type="predicted"/>
<reference evidence="2 3" key="1">
    <citation type="journal article" date="2015" name="Nat. Commun.">
        <title>Outbred genome sequencing and CRISPR/Cas9 gene editing in butterflies.</title>
        <authorList>
            <person name="Li X."/>
            <person name="Fan D."/>
            <person name="Zhang W."/>
            <person name="Liu G."/>
            <person name="Zhang L."/>
            <person name="Zhao L."/>
            <person name="Fang X."/>
            <person name="Chen L."/>
            <person name="Dong Y."/>
            <person name="Chen Y."/>
            <person name="Ding Y."/>
            <person name="Zhao R."/>
            <person name="Feng M."/>
            <person name="Zhu Y."/>
            <person name="Feng Y."/>
            <person name="Jiang X."/>
            <person name="Zhu D."/>
            <person name="Xiang H."/>
            <person name="Feng X."/>
            <person name="Li S."/>
            <person name="Wang J."/>
            <person name="Zhang G."/>
            <person name="Kronforst M.R."/>
            <person name="Wang W."/>
        </authorList>
    </citation>
    <scope>NUCLEOTIDE SEQUENCE [LARGE SCALE GENOMIC DNA]</scope>
    <source>
        <strain evidence="2">Ya'a_city_454_Pm</strain>
        <tissue evidence="2">Whole body</tissue>
    </source>
</reference>
<dbReference type="STRING" id="76193.A0A194QQU4"/>
<dbReference type="AlphaFoldDB" id="A0A194QQU4"/>
<evidence type="ECO:0000313" key="2">
    <source>
        <dbReference type="EMBL" id="KPJ07719.1"/>
    </source>
</evidence>
<evidence type="ECO:0000259" key="1">
    <source>
        <dbReference type="Pfam" id="PF11265"/>
    </source>
</evidence>